<dbReference type="InterPro" id="IPR051459">
    <property type="entry name" value="Cytochrome_c-type_DH"/>
</dbReference>
<feature type="domain" description="Cytochrome c" evidence="6">
    <location>
        <begin position="49"/>
        <end position="146"/>
    </location>
</feature>
<reference evidence="7 8" key="1">
    <citation type="journal article" date="2012" name="J. Bacteriol.">
        <title>Genome Sequence of n-Alkane-Degrading Hydrocarboniphaga effusa Strain AP103T (ATCC BAA-332T).</title>
        <authorList>
            <person name="Chang H.K."/>
            <person name="Zylstra G.J."/>
            <person name="Chae J.C."/>
        </authorList>
    </citation>
    <scope>NUCLEOTIDE SEQUENCE [LARGE SCALE GENOMIC DNA]</scope>
    <source>
        <strain evidence="7 8">AP103</strain>
    </source>
</reference>
<dbReference type="GO" id="GO:0009055">
    <property type="term" value="F:electron transfer activity"/>
    <property type="evidence" value="ECO:0007669"/>
    <property type="project" value="InterPro"/>
</dbReference>
<dbReference type="RefSeq" id="WP_007186691.1">
    <property type="nucleotide sequence ID" value="NZ_AKGD01000003.1"/>
</dbReference>
<keyword evidence="1 4" id="KW-0349">Heme</keyword>
<evidence type="ECO:0000256" key="3">
    <source>
        <dbReference type="ARBA" id="ARBA00023004"/>
    </source>
</evidence>
<evidence type="ECO:0000256" key="5">
    <source>
        <dbReference type="SAM" id="SignalP"/>
    </source>
</evidence>
<feature type="signal peptide" evidence="5">
    <location>
        <begin position="1"/>
        <end position="27"/>
    </location>
</feature>
<accession>I8HYM3</accession>
<evidence type="ECO:0000313" key="8">
    <source>
        <dbReference type="Proteomes" id="UP000003704"/>
    </source>
</evidence>
<keyword evidence="2 4" id="KW-0479">Metal-binding</keyword>
<evidence type="ECO:0000256" key="2">
    <source>
        <dbReference type="ARBA" id="ARBA00022723"/>
    </source>
</evidence>
<dbReference type="InterPro" id="IPR036909">
    <property type="entry name" value="Cyt_c-like_dom_sf"/>
</dbReference>
<dbReference type="Proteomes" id="UP000003704">
    <property type="component" value="Unassembled WGS sequence"/>
</dbReference>
<dbReference type="PANTHER" id="PTHR35008:SF4">
    <property type="entry name" value="BLL4482 PROTEIN"/>
    <property type="match status" value="1"/>
</dbReference>
<dbReference type="AlphaFoldDB" id="I8HYM3"/>
<dbReference type="PANTHER" id="PTHR35008">
    <property type="entry name" value="BLL4482 PROTEIN-RELATED"/>
    <property type="match status" value="1"/>
</dbReference>
<name>I8HYM3_9GAMM</name>
<dbReference type="EMBL" id="AKGD01000003">
    <property type="protein sequence ID" value="EIT68561.1"/>
    <property type="molecule type" value="Genomic_DNA"/>
</dbReference>
<protein>
    <recommendedName>
        <fullName evidence="6">Cytochrome c domain-containing protein</fullName>
    </recommendedName>
</protein>
<dbReference type="PROSITE" id="PS51007">
    <property type="entry name" value="CYTC"/>
    <property type="match status" value="1"/>
</dbReference>
<dbReference type="SUPFAM" id="SSF46626">
    <property type="entry name" value="Cytochrome c"/>
    <property type="match status" value="1"/>
</dbReference>
<evidence type="ECO:0000256" key="1">
    <source>
        <dbReference type="ARBA" id="ARBA00022617"/>
    </source>
</evidence>
<evidence type="ECO:0000256" key="4">
    <source>
        <dbReference type="PROSITE-ProRule" id="PRU00433"/>
    </source>
</evidence>
<dbReference type="STRING" id="1172194.WQQ_37560"/>
<dbReference type="Gene3D" id="1.10.760.10">
    <property type="entry name" value="Cytochrome c-like domain"/>
    <property type="match status" value="1"/>
</dbReference>
<sequence>MRSRIRSRRSRLIIGSWILLLAISPGANTIAQTPQGQVRNSVNPNRVIYTPTNGQTIYLDRCALCHQPDGKGKTDGSNGFPPLTGLSEWMSLREGQLYVAHAIIYGPYWGDVLVGDQYYFGMMPRFGPRFTNEQIVAVIRYVAEELNTPLPGYKPITVQLVEEARRLPDTMDAVREERSMLPFR</sequence>
<feature type="chain" id="PRO_5003713378" description="Cytochrome c domain-containing protein" evidence="5">
    <location>
        <begin position="28"/>
        <end position="184"/>
    </location>
</feature>
<keyword evidence="8" id="KW-1185">Reference proteome</keyword>
<dbReference type="GO" id="GO:0020037">
    <property type="term" value="F:heme binding"/>
    <property type="evidence" value="ECO:0007669"/>
    <property type="project" value="InterPro"/>
</dbReference>
<organism evidence="7 8">
    <name type="scientific">Hydrocarboniphaga effusa AP103</name>
    <dbReference type="NCBI Taxonomy" id="1172194"/>
    <lineage>
        <taxon>Bacteria</taxon>
        <taxon>Pseudomonadati</taxon>
        <taxon>Pseudomonadota</taxon>
        <taxon>Gammaproteobacteria</taxon>
        <taxon>Nevskiales</taxon>
        <taxon>Nevskiaceae</taxon>
        <taxon>Hydrocarboniphaga</taxon>
    </lineage>
</organism>
<dbReference type="OrthoDB" id="9757546at2"/>
<dbReference type="GO" id="GO:0046872">
    <property type="term" value="F:metal ion binding"/>
    <property type="evidence" value="ECO:0007669"/>
    <property type="project" value="UniProtKB-KW"/>
</dbReference>
<evidence type="ECO:0000313" key="7">
    <source>
        <dbReference type="EMBL" id="EIT68561.1"/>
    </source>
</evidence>
<keyword evidence="3 4" id="KW-0408">Iron</keyword>
<dbReference type="InterPro" id="IPR009056">
    <property type="entry name" value="Cyt_c-like_dom"/>
</dbReference>
<keyword evidence="5" id="KW-0732">Signal</keyword>
<comment type="caution">
    <text evidence="7">The sequence shown here is derived from an EMBL/GenBank/DDBJ whole genome shotgun (WGS) entry which is preliminary data.</text>
</comment>
<evidence type="ECO:0000259" key="6">
    <source>
        <dbReference type="PROSITE" id="PS51007"/>
    </source>
</evidence>
<dbReference type="Pfam" id="PF00034">
    <property type="entry name" value="Cytochrom_C"/>
    <property type="match status" value="1"/>
</dbReference>
<gene>
    <name evidence="7" type="ORF">WQQ_37560</name>
</gene>
<proteinExistence type="predicted"/>